<evidence type="ECO:0000313" key="1">
    <source>
        <dbReference type="EMBL" id="KAJ9573671.1"/>
    </source>
</evidence>
<dbReference type="AlphaFoldDB" id="A0AAD8E1K5"/>
<reference evidence="1" key="1">
    <citation type="journal article" date="2023" name="IScience">
        <title>Live-bearing cockroach genome reveals convergent evolutionary mechanisms linked to viviparity in insects and beyond.</title>
        <authorList>
            <person name="Fouks B."/>
            <person name="Harrison M.C."/>
            <person name="Mikhailova A.A."/>
            <person name="Marchal E."/>
            <person name="English S."/>
            <person name="Carruthers M."/>
            <person name="Jennings E.C."/>
            <person name="Chiamaka E.L."/>
            <person name="Frigard R.A."/>
            <person name="Pippel M."/>
            <person name="Attardo G.M."/>
            <person name="Benoit J.B."/>
            <person name="Bornberg-Bauer E."/>
            <person name="Tobe S.S."/>
        </authorList>
    </citation>
    <scope>NUCLEOTIDE SEQUENCE</scope>
    <source>
        <strain evidence="1">Stay&amp;Tobe</strain>
    </source>
</reference>
<dbReference type="Proteomes" id="UP001233999">
    <property type="component" value="Unassembled WGS sequence"/>
</dbReference>
<accession>A0AAD8E1K5</accession>
<proteinExistence type="predicted"/>
<keyword evidence="2" id="KW-1185">Reference proteome</keyword>
<organism evidence="1 2">
    <name type="scientific">Diploptera punctata</name>
    <name type="common">Pacific beetle cockroach</name>
    <dbReference type="NCBI Taxonomy" id="6984"/>
    <lineage>
        <taxon>Eukaryota</taxon>
        <taxon>Metazoa</taxon>
        <taxon>Ecdysozoa</taxon>
        <taxon>Arthropoda</taxon>
        <taxon>Hexapoda</taxon>
        <taxon>Insecta</taxon>
        <taxon>Pterygota</taxon>
        <taxon>Neoptera</taxon>
        <taxon>Polyneoptera</taxon>
        <taxon>Dictyoptera</taxon>
        <taxon>Blattodea</taxon>
        <taxon>Blaberoidea</taxon>
        <taxon>Blaberidae</taxon>
        <taxon>Diplopterinae</taxon>
        <taxon>Diploptera</taxon>
    </lineage>
</organism>
<sequence length="109" mass="12839">TPAVVHLLLQQSLRLYYFINFKLCQYFTASAFNWSQIHNDSMFSHLHYLHISHDNNITSSCTLLKPQQTASVLKTLISQYAFKPLRPLFHLRNGSYELILYSFGDRREE</sequence>
<gene>
    <name evidence="1" type="ORF">L9F63_008941</name>
</gene>
<name>A0AAD8E1K5_DIPPU</name>
<feature type="non-terminal residue" evidence="1">
    <location>
        <position position="109"/>
    </location>
</feature>
<reference evidence="1" key="2">
    <citation type="submission" date="2023-05" db="EMBL/GenBank/DDBJ databases">
        <authorList>
            <person name="Fouks B."/>
        </authorList>
    </citation>
    <scope>NUCLEOTIDE SEQUENCE</scope>
    <source>
        <strain evidence="1">Stay&amp;Tobe</strain>
        <tissue evidence="1">Testes</tissue>
    </source>
</reference>
<comment type="caution">
    <text evidence="1">The sequence shown here is derived from an EMBL/GenBank/DDBJ whole genome shotgun (WGS) entry which is preliminary data.</text>
</comment>
<evidence type="ECO:0000313" key="2">
    <source>
        <dbReference type="Proteomes" id="UP001233999"/>
    </source>
</evidence>
<protein>
    <submittedName>
        <fullName evidence="1">Uncharacterized protein</fullName>
    </submittedName>
</protein>
<feature type="non-terminal residue" evidence="1">
    <location>
        <position position="1"/>
    </location>
</feature>
<dbReference type="EMBL" id="JASPKZ010010686">
    <property type="protein sequence ID" value="KAJ9573671.1"/>
    <property type="molecule type" value="Genomic_DNA"/>
</dbReference>